<dbReference type="GO" id="GO:0006508">
    <property type="term" value="P:proteolysis"/>
    <property type="evidence" value="ECO:0007669"/>
    <property type="project" value="UniProtKB-KW"/>
</dbReference>
<dbReference type="PROSITE" id="PS00973">
    <property type="entry name" value="USP_2"/>
    <property type="match status" value="1"/>
</dbReference>
<dbReference type="InterPro" id="IPR029346">
    <property type="entry name" value="USP_C"/>
</dbReference>
<dbReference type="SMART" id="SM00061">
    <property type="entry name" value="MATH"/>
    <property type="match status" value="1"/>
</dbReference>
<dbReference type="Proteomes" id="UP000298663">
    <property type="component" value="Chromosome X"/>
</dbReference>
<evidence type="ECO:0000256" key="1">
    <source>
        <dbReference type="ARBA" id="ARBA00000707"/>
    </source>
</evidence>
<organism evidence="16 17">
    <name type="scientific">Steinernema carpocapsae</name>
    <name type="common">Entomopathogenic nematode</name>
    <dbReference type="NCBI Taxonomy" id="34508"/>
    <lineage>
        <taxon>Eukaryota</taxon>
        <taxon>Metazoa</taxon>
        <taxon>Ecdysozoa</taxon>
        <taxon>Nematoda</taxon>
        <taxon>Chromadorea</taxon>
        <taxon>Rhabditida</taxon>
        <taxon>Tylenchina</taxon>
        <taxon>Panagrolaimomorpha</taxon>
        <taxon>Strongyloidoidea</taxon>
        <taxon>Steinernematidae</taxon>
        <taxon>Steinernema</taxon>
    </lineage>
</organism>
<dbReference type="GO" id="GO:0004843">
    <property type="term" value="F:cysteine-type deubiquitinase activity"/>
    <property type="evidence" value="ECO:0007669"/>
    <property type="project" value="UniProtKB-EC"/>
</dbReference>
<dbReference type="InterPro" id="IPR008974">
    <property type="entry name" value="TRAF-like"/>
</dbReference>
<dbReference type="PROSITE" id="PS00972">
    <property type="entry name" value="USP_1"/>
    <property type="match status" value="1"/>
</dbReference>
<feature type="region of interest" description="Disordered" evidence="13">
    <location>
        <begin position="1"/>
        <end position="101"/>
    </location>
</feature>
<feature type="domain" description="USP" evidence="15">
    <location>
        <begin position="261"/>
        <end position="568"/>
    </location>
</feature>
<evidence type="ECO:0000256" key="7">
    <source>
        <dbReference type="ARBA" id="ARBA00022786"/>
    </source>
</evidence>
<dbReference type="Gene3D" id="3.10.20.90">
    <property type="entry name" value="Phosphatidylinositol 3-kinase Catalytic Subunit, Chain A, domain 1"/>
    <property type="match status" value="1"/>
</dbReference>
<dbReference type="EMBL" id="CM016762">
    <property type="protein sequence ID" value="TMS37211.1"/>
    <property type="molecule type" value="Genomic_DNA"/>
</dbReference>
<dbReference type="EMBL" id="AZBU02000001">
    <property type="protein sequence ID" value="TMS37211.1"/>
    <property type="molecule type" value="Genomic_DNA"/>
</dbReference>
<dbReference type="PROSITE" id="PS50235">
    <property type="entry name" value="USP_3"/>
    <property type="match status" value="1"/>
</dbReference>
<evidence type="ECO:0000256" key="5">
    <source>
        <dbReference type="ARBA" id="ARBA00021393"/>
    </source>
</evidence>
<dbReference type="Pfam" id="PF22486">
    <property type="entry name" value="MATH_2"/>
    <property type="match status" value="1"/>
</dbReference>
<dbReference type="Pfam" id="PF12436">
    <property type="entry name" value="USP7_ICP0_bdg"/>
    <property type="match status" value="1"/>
</dbReference>
<accession>A0A4U8UV59</accession>
<evidence type="ECO:0000256" key="11">
    <source>
        <dbReference type="ARBA" id="ARBA00031500"/>
    </source>
</evidence>
<dbReference type="Pfam" id="PF14533">
    <property type="entry name" value="USP7_C2"/>
    <property type="match status" value="1"/>
</dbReference>
<dbReference type="GO" id="GO:0005634">
    <property type="term" value="C:nucleus"/>
    <property type="evidence" value="ECO:0007669"/>
    <property type="project" value="UniProtKB-SubCell"/>
</dbReference>
<name>A0A4U8UV59_STECR</name>
<keyword evidence="6" id="KW-0645">Protease</keyword>
<comment type="catalytic activity">
    <reaction evidence="1">
        <text>Thiol-dependent hydrolysis of ester, thioester, amide, peptide and isopeptide bonds formed by the C-terminal Gly of ubiquitin (a 76-residue protein attached to proteins as an intracellular targeting signal).</text>
        <dbReference type="EC" id="3.4.19.12"/>
    </reaction>
</comment>
<dbReference type="PANTHER" id="PTHR24006">
    <property type="entry name" value="UBIQUITIN CARBOXYL-TERMINAL HYDROLASE"/>
    <property type="match status" value="1"/>
</dbReference>
<feature type="compositionally biased region" description="Basic and acidic residues" evidence="13">
    <location>
        <begin position="79"/>
        <end position="89"/>
    </location>
</feature>
<dbReference type="Gene3D" id="3.90.70.10">
    <property type="entry name" value="Cysteine proteinases"/>
    <property type="match status" value="1"/>
</dbReference>
<comment type="subcellular location">
    <subcellularLocation>
        <location evidence="2">Nucleus</location>
    </subcellularLocation>
</comment>
<keyword evidence="10" id="KW-0539">Nucleus</keyword>
<evidence type="ECO:0000259" key="15">
    <source>
        <dbReference type="PROSITE" id="PS50235"/>
    </source>
</evidence>
<dbReference type="InterPro" id="IPR024729">
    <property type="entry name" value="USP7_ICP0-binding_dom"/>
</dbReference>
<dbReference type="EC" id="3.4.19.12" evidence="4"/>
<dbReference type="OrthoDB" id="289038at2759"/>
<evidence type="ECO:0000259" key="14">
    <source>
        <dbReference type="PROSITE" id="PS50144"/>
    </source>
</evidence>
<dbReference type="Gene3D" id="2.60.210.10">
    <property type="entry name" value="Apoptosis, Tumor Necrosis Factor Receptor Associated Protein 2, Chain A"/>
    <property type="match status" value="1"/>
</dbReference>
<comment type="caution">
    <text evidence="16">The sequence shown here is derived from an EMBL/GenBank/DDBJ whole genome shotgun (WGS) entry which is preliminary data.</text>
</comment>
<proteinExistence type="inferred from homology"/>
<dbReference type="FunFam" id="3.90.70.10:FF:000005">
    <property type="entry name" value="Ubiquitin carboxyl-terminal hydrolase 7"/>
    <property type="match status" value="1"/>
</dbReference>
<dbReference type="InterPro" id="IPR018200">
    <property type="entry name" value="USP_CS"/>
</dbReference>
<dbReference type="SUPFAM" id="SSF54001">
    <property type="entry name" value="Cysteine proteinases"/>
    <property type="match status" value="1"/>
</dbReference>
<feature type="domain" description="MATH" evidence="14">
    <location>
        <begin position="102"/>
        <end position="242"/>
    </location>
</feature>
<evidence type="ECO:0000256" key="6">
    <source>
        <dbReference type="ARBA" id="ARBA00022670"/>
    </source>
</evidence>
<keyword evidence="9" id="KW-0788">Thiol protease</keyword>
<evidence type="ECO:0000256" key="9">
    <source>
        <dbReference type="ARBA" id="ARBA00022807"/>
    </source>
</evidence>
<dbReference type="GO" id="GO:0016579">
    <property type="term" value="P:protein deubiquitination"/>
    <property type="evidence" value="ECO:0007669"/>
    <property type="project" value="InterPro"/>
</dbReference>
<evidence type="ECO:0000256" key="12">
    <source>
        <dbReference type="ARBA" id="ARBA00031508"/>
    </source>
</evidence>
<reference evidence="16 17" key="2">
    <citation type="journal article" date="2019" name="G3 (Bethesda)">
        <title>Hybrid Assembly of the Genome of the Entomopathogenic Nematode Steinernema carpocapsae Identifies the X-Chromosome.</title>
        <authorList>
            <person name="Serra L."/>
            <person name="Macchietto M."/>
            <person name="Macias-Munoz A."/>
            <person name="McGill C.J."/>
            <person name="Rodriguez I.M."/>
            <person name="Rodriguez B."/>
            <person name="Murad R."/>
            <person name="Mortazavi A."/>
        </authorList>
    </citation>
    <scope>NUCLEOTIDE SEQUENCE [LARGE SCALE GENOMIC DNA]</scope>
    <source>
        <strain evidence="16 17">ALL</strain>
    </source>
</reference>
<dbReference type="CDD" id="cd02659">
    <property type="entry name" value="peptidase_C19C"/>
    <property type="match status" value="1"/>
</dbReference>
<dbReference type="AlphaFoldDB" id="A0A4U8UV59"/>
<dbReference type="InterPro" id="IPR038765">
    <property type="entry name" value="Papain-like_cys_pep_sf"/>
</dbReference>
<sequence length="1185" mass="135725">MGEDKLLQGDSPLTQNETNGGGTGGDAIEGMDSDELNEMPVLERNVPQSDEVFGQDGVVPMEHENEDGVEQMEVSNDENSNHGGERSTEELEADDADKYKPEGTLTLDIPHFTDFMRSHGEGTQRLSNQVYVRGLPWRILAIPREFRQSVQDKRPAARALGFFLQCNGDSEVTTWTCQATATLRVVALDKRNGQEDHSRRITHTFYTKENDWGYSQFMTCEALLSPESGYLVNDTIRLEVHVSADAPHGVSWDSKKLAGFIGLKNQGATCYMNSILQTLFFCNKLRKAVYEMPTEDDDCDNSVALAMQRVFYELQHSDKPVGTKKLTKSFGWDSVDSFLQHDVQELCRVLLDNLESKMKNTKVAETIPMLFKGKMKSYIRCTGVNFESSREEFFYDVQLNVKGKKDINASFKDYTASEVLDGENKYDAGELGMQRAEKGVKFISFPPVLHLQLMRFQYDPTVDNNVKINDRFDFPIELDLNEFVVDNASQDFNYVLQAVLVHSGDFHGGHYVVFINTNLRGVAKWCKFDDDVVSRATEDDAVLANYGGDEIEMGRAFTSAYMLVYVKKSAFEETLSELNDCDIPDHLKRRFDQEKRIEIQRKKDRLEAHLFTDLVLITEEDMMDYHGFDLYDNQRLNDCPLHKVRVQKQMTICDLYDFVGDRLELKTDEFRLWAFQESAPRIPDTAFVLERLRPHTLLKRDAYAVEGVQTVEMLVDSDRSVIFIETTPFDRRNRNLGLANYEETTDVLFFVKEYEPEKRTTRYVGSVFLNFEMSLEDFSPQIARLAGYPENTAFNFYEELSPQYVGPLKDVHKKLTEDATFLEITDGGIIIIERADKATGDNNAKSNFLSISNKLFIEAHVNPDLLPSTAQLPLQPIEGEVGSEWKLPQLCEWIAAKIAHDPTNILLWTTSQFSDKPTSFLTRDRYEDITVRDFLGLFGNQTHDPRLQRRYKIFYNKIPVPFTELENRRQMRVQLMDDKMHISEITVFPEKTGTVRSILEEAEKNFPFAENGTKKLRLVFTGTTAATLRVLLVFPMDTPVVDVTQKLTSNHMLRVEEIPADQVDISPEEFLLSVSHFDKDTNRMFGVPFYLKVTNQEPLDNVRRRVREILDVPDREFEKYKFALVISQRVVKYLDMDSTNVVNLTDLHFSGTTGTAAPFLGIDHLNKQRSTRGSLPTEKPIIIHN</sequence>
<keyword evidence="7" id="KW-0833">Ubl conjugation pathway</keyword>
<evidence type="ECO:0000256" key="3">
    <source>
        <dbReference type="ARBA" id="ARBA00009085"/>
    </source>
</evidence>
<dbReference type="SUPFAM" id="SSF49599">
    <property type="entry name" value="TRAF domain-like"/>
    <property type="match status" value="1"/>
</dbReference>
<dbReference type="InterPro" id="IPR028889">
    <property type="entry name" value="USP"/>
</dbReference>
<keyword evidence="8" id="KW-0378">Hydrolase</keyword>
<reference evidence="16 17" key="1">
    <citation type="journal article" date="2015" name="Genome Biol.">
        <title>Comparative genomics of Steinernema reveals deeply conserved gene regulatory networks.</title>
        <authorList>
            <person name="Dillman A.R."/>
            <person name="Macchietto M."/>
            <person name="Porter C.F."/>
            <person name="Rogers A."/>
            <person name="Williams B."/>
            <person name="Antoshechkin I."/>
            <person name="Lee M.M."/>
            <person name="Goodwin Z."/>
            <person name="Lu X."/>
            <person name="Lewis E.E."/>
            <person name="Goodrich-Blair H."/>
            <person name="Stock S.P."/>
            <person name="Adams B.J."/>
            <person name="Sternberg P.W."/>
            <person name="Mortazavi A."/>
        </authorList>
    </citation>
    <scope>NUCLEOTIDE SEQUENCE [LARGE SCALE GENOMIC DNA]</scope>
    <source>
        <strain evidence="16 17">ALL</strain>
    </source>
</reference>
<dbReference type="STRING" id="34508.A0A4U8UV59"/>
<evidence type="ECO:0000313" key="17">
    <source>
        <dbReference type="Proteomes" id="UP000298663"/>
    </source>
</evidence>
<gene>
    <name evidence="16" type="ORF">L596_004188</name>
</gene>
<dbReference type="InterPro" id="IPR002083">
    <property type="entry name" value="MATH/TRAF_dom"/>
</dbReference>
<evidence type="ECO:0000256" key="10">
    <source>
        <dbReference type="ARBA" id="ARBA00023242"/>
    </source>
</evidence>
<dbReference type="Pfam" id="PF00443">
    <property type="entry name" value="UCH"/>
    <property type="match status" value="1"/>
</dbReference>
<dbReference type="InterPro" id="IPR001394">
    <property type="entry name" value="Peptidase_C19_UCH"/>
</dbReference>
<evidence type="ECO:0000256" key="13">
    <source>
        <dbReference type="SAM" id="MobiDB-lite"/>
    </source>
</evidence>
<dbReference type="PANTHER" id="PTHR24006:SF644">
    <property type="entry name" value="UBIQUITIN CARBOXYL-TERMINAL HYDROLASE 7"/>
    <property type="match status" value="1"/>
</dbReference>
<dbReference type="GO" id="GO:0005829">
    <property type="term" value="C:cytosol"/>
    <property type="evidence" value="ECO:0007669"/>
    <property type="project" value="TreeGrafter"/>
</dbReference>
<evidence type="ECO:0000256" key="4">
    <source>
        <dbReference type="ARBA" id="ARBA00012759"/>
    </source>
</evidence>
<protein>
    <recommendedName>
        <fullName evidence="5">Ubiquitin carboxyl-terminal hydrolase 7</fullName>
        <ecNumber evidence="4">3.4.19.12</ecNumber>
    </recommendedName>
    <alternativeName>
        <fullName evidence="12">Ubiquitin thioesterase 7</fullName>
    </alternativeName>
    <alternativeName>
        <fullName evidence="11">Ubiquitin-specific-processing protease 7</fullName>
    </alternativeName>
</protein>
<dbReference type="PROSITE" id="PS50144">
    <property type="entry name" value="MATH"/>
    <property type="match status" value="1"/>
</dbReference>
<evidence type="ECO:0000313" key="16">
    <source>
        <dbReference type="EMBL" id="TMS37211.1"/>
    </source>
</evidence>
<comment type="similarity">
    <text evidence="3">Belongs to the peptidase C19 family.</text>
</comment>
<keyword evidence="17" id="KW-1185">Reference proteome</keyword>
<dbReference type="GO" id="GO:0031647">
    <property type="term" value="P:regulation of protein stability"/>
    <property type="evidence" value="ECO:0007669"/>
    <property type="project" value="TreeGrafter"/>
</dbReference>
<evidence type="ECO:0000256" key="2">
    <source>
        <dbReference type="ARBA" id="ARBA00004123"/>
    </source>
</evidence>
<dbReference type="InterPro" id="IPR050164">
    <property type="entry name" value="Peptidase_C19"/>
</dbReference>
<evidence type="ECO:0000256" key="8">
    <source>
        <dbReference type="ARBA" id="ARBA00022801"/>
    </source>
</evidence>